<name>A0ABM8USD8_9BACT</name>
<feature type="transmembrane region" description="Helical" evidence="8">
    <location>
        <begin position="56"/>
        <end position="75"/>
    </location>
</feature>
<dbReference type="SUPFAM" id="SSF103473">
    <property type="entry name" value="MFS general substrate transporter"/>
    <property type="match status" value="1"/>
</dbReference>
<dbReference type="InterPro" id="IPR011701">
    <property type="entry name" value="MFS"/>
</dbReference>
<keyword evidence="11" id="KW-1185">Reference proteome</keyword>
<dbReference type="Gene3D" id="1.20.1720.10">
    <property type="entry name" value="Multidrug resistance protein D"/>
    <property type="match status" value="1"/>
</dbReference>
<keyword evidence="6 8" id="KW-1133">Transmembrane helix</keyword>
<feature type="transmembrane region" description="Helical" evidence="8">
    <location>
        <begin position="321"/>
        <end position="343"/>
    </location>
</feature>
<feature type="transmembrane region" description="Helical" evidence="8">
    <location>
        <begin position="112"/>
        <end position="133"/>
    </location>
</feature>
<evidence type="ECO:0000256" key="2">
    <source>
        <dbReference type="ARBA" id="ARBA00006236"/>
    </source>
</evidence>
<gene>
    <name evidence="10" type="primary">bcr_2</name>
    <name evidence="10" type="ORF">DYBT9623_03155</name>
</gene>
<dbReference type="PANTHER" id="PTHR23502">
    <property type="entry name" value="MAJOR FACILITATOR SUPERFAMILY"/>
    <property type="match status" value="1"/>
</dbReference>
<organism evidence="10 11">
    <name type="scientific">Dyadobacter linearis</name>
    <dbReference type="NCBI Taxonomy" id="2823330"/>
    <lineage>
        <taxon>Bacteria</taxon>
        <taxon>Pseudomonadati</taxon>
        <taxon>Bacteroidota</taxon>
        <taxon>Cytophagia</taxon>
        <taxon>Cytophagales</taxon>
        <taxon>Spirosomataceae</taxon>
        <taxon>Dyadobacter</taxon>
    </lineage>
</organism>
<evidence type="ECO:0000256" key="8">
    <source>
        <dbReference type="SAM" id="Phobius"/>
    </source>
</evidence>
<comment type="similarity">
    <text evidence="2">Belongs to the major facilitator superfamily. Bcr/CmlA family.</text>
</comment>
<dbReference type="PROSITE" id="PS50850">
    <property type="entry name" value="MFS"/>
    <property type="match status" value="1"/>
</dbReference>
<dbReference type="Proteomes" id="UP000679725">
    <property type="component" value="Unassembled WGS sequence"/>
</dbReference>
<dbReference type="CDD" id="cd17320">
    <property type="entry name" value="MFS_MdfA_MDR_like"/>
    <property type="match status" value="1"/>
</dbReference>
<keyword evidence="3" id="KW-0813">Transport</keyword>
<dbReference type="InterPro" id="IPR004812">
    <property type="entry name" value="Efflux_drug-R_Bcr/CmlA"/>
</dbReference>
<evidence type="ECO:0000256" key="5">
    <source>
        <dbReference type="ARBA" id="ARBA00022692"/>
    </source>
</evidence>
<sequence>MHVTVSLHHKVQMPKKTYFFLILILGSLTALGPFSIDMYLPGFPAIAKDLNTTAAKVSLSLSGYFVGISLGQLLYGPLLDRFGRKKPLFIGLVVYILASIGCAFTTSIDGLIVFRIIQAIGSCAAAVASVAMVRDLFPVSENAKVFSLLLLVVGVSPMIAPTVGGYVTAMFGWHAVFFILTGMGIAILLATILWLPDSYKPDKSMSLKPKPIIMNFLAVIREPQFYTYSITGAVAFAGLFAYVAGSPIVFMEVFHTDEKVYGWIFAFLSVGFIGSSQLNTFFLRRFSSEQVVNAALICQVIIGIAFLIAALSGLLTLTFTLVFLFLFLCCVGYTFPNAAALSLAPFSKNAGSASALMGAFQMGMGTLISVAISMFEVPSLIPMVAAMAFSASAALLILVIGRKFITTKVEVSAGADGGVMH</sequence>
<feature type="transmembrane region" description="Helical" evidence="8">
    <location>
        <begin position="225"/>
        <end position="248"/>
    </location>
</feature>
<comment type="subcellular location">
    <subcellularLocation>
        <location evidence="1">Cell membrane</location>
        <topology evidence="1">Multi-pass membrane protein</topology>
    </subcellularLocation>
</comment>
<protein>
    <submittedName>
        <fullName evidence="10">Bicyclomycin resistance protein</fullName>
    </submittedName>
</protein>
<evidence type="ECO:0000256" key="6">
    <source>
        <dbReference type="ARBA" id="ARBA00022989"/>
    </source>
</evidence>
<evidence type="ECO:0000313" key="11">
    <source>
        <dbReference type="Proteomes" id="UP000679725"/>
    </source>
</evidence>
<dbReference type="InterPro" id="IPR036259">
    <property type="entry name" value="MFS_trans_sf"/>
</dbReference>
<feature type="transmembrane region" description="Helical" evidence="8">
    <location>
        <begin position="260"/>
        <end position="282"/>
    </location>
</feature>
<dbReference type="Pfam" id="PF07690">
    <property type="entry name" value="MFS_1"/>
    <property type="match status" value="1"/>
</dbReference>
<accession>A0ABM8USD8</accession>
<evidence type="ECO:0000256" key="4">
    <source>
        <dbReference type="ARBA" id="ARBA00022475"/>
    </source>
</evidence>
<evidence type="ECO:0000313" key="10">
    <source>
        <dbReference type="EMBL" id="CAG5070609.1"/>
    </source>
</evidence>
<feature type="transmembrane region" description="Helical" evidence="8">
    <location>
        <begin position="87"/>
        <end position="106"/>
    </location>
</feature>
<evidence type="ECO:0000256" key="1">
    <source>
        <dbReference type="ARBA" id="ARBA00004651"/>
    </source>
</evidence>
<keyword evidence="4" id="KW-1003">Cell membrane</keyword>
<comment type="caution">
    <text evidence="10">The sequence shown here is derived from an EMBL/GenBank/DDBJ whole genome shotgun (WGS) entry which is preliminary data.</text>
</comment>
<dbReference type="InterPro" id="IPR020846">
    <property type="entry name" value="MFS_dom"/>
</dbReference>
<feature type="transmembrane region" description="Helical" evidence="8">
    <location>
        <begin position="294"/>
        <end position="315"/>
    </location>
</feature>
<feature type="domain" description="Major facilitator superfamily (MFS) profile" evidence="9">
    <location>
        <begin position="21"/>
        <end position="403"/>
    </location>
</feature>
<feature type="transmembrane region" description="Helical" evidence="8">
    <location>
        <begin position="145"/>
        <end position="167"/>
    </location>
</feature>
<dbReference type="EMBL" id="CAJRAU010000004">
    <property type="protein sequence ID" value="CAG5070609.1"/>
    <property type="molecule type" value="Genomic_DNA"/>
</dbReference>
<proteinExistence type="inferred from homology"/>
<dbReference type="NCBIfam" id="TIGR00710">
    <property type="entry name" value="efflux_Bcr_CflA"/>
    <property type="match status" value="1"/>
</dbReference>
<dbReference type="PANTHER" id="PTHR23502:SF132">
    <property type="entry name" value="POLYAMINE TRANSPORTER 2-RELATED"/>
    <property type="match status" value="1"/>
</dbReference>
<feature type="transmembrane region" description="Helical" evidence="8">
    <location>
        <begin position="18"/>
        <end position="36"/>
    </location>
</feature>
<evidence type="ECO:0000256" key="7">
    <source>
        <dbReference type="ARBA" id="ARBA00023136"/>
    </source>
</evidence>
<keyword evidence="7 8" id="KW-0472">Membrane</keyword>
<feature type="transmembrane region" description="Helical" evidence="8">
    <location>
        <begin position="381"/>
        <end position="400"/>
    </location>
</feature>
<evidence type="ECO:0000256" key="3">
    <source>
        <dbReference type="ARBA" id="ARBA00022448"/>
    </source>
</evidence>
<feature type="transmembrane region" description="Helical" evidence="8">
    <location>
        <begin position="173"/>
        <end position="195"/>
    </location>
</feature>
<evidence type="ECO:0000259" key="9">
    <source>
        <dbReference type="PROSITE" id="PS50850"/>
    </source>
</evidence>
<keyword evidence="5 8" id="KW-0812">Transmembrane</keyword>
<feature type="transmembrane region" description="Helical" evidence="8">
    <location>
        <begin position="355"/>
        <end position="375"/>
    </location>
</feature>
<reference evidence="10 11" key="1">
    <citation type="submission" date="2021-04" db="EMBL/GenBank/DDBJ databases">
        <authorList>
            <person name="Rodrigo-Torres L."/>
            <person name="Arahal R. D."/>
            <person name="Lucena T."/>
        </authorList>
    </citation>
    <scope>NUCLEOTIDE SEQUENCE [LARGE SCALE GENOMIC DNA]</scope>
    <source>
        <strain evidence="10 11">CECT 9623</strain>
    </source>
</reference>